<keyword evidence="3" id="KW-1185">Reference proteome</keyword>
<dbReference type="Proteomes" id="UP000027982">
    <property type="component" value="Chromosome"/>
</dbReference>
<keyword evidence="1 2" id="KW-0378">Hydrolase</keyword>
<dbReference type="KEGG" id="fgi:OP10G_4057"/>
<dbReference type="Gene3D" id="3.20.20.80">
    <property type="entry name" value="Glycosidases"/>
    <property type="match status" value="1"/>
</dbReference>
<dbReference type="OrthoDB" id="9810898at2"/>
<reference evidence="2 3" key="1">
    <citation type="journal article" date="2014" name="PLoS ONE">
        <title>The first complete genome sequence of the class fimbriimonadia in the phylum armatimonadetes.</title>
        <authorList>
            <person name="Hu Z.Y."/>
            <person name="Wang Y.Z."/>
            <person name="Im W.T."/>
            <person name="Wang S.Y."/>
            <person name="Zhao G.P."/>
            <person name="Zheng H.J."/>
            <person name="Quan Z.X."/>
        </authorList>
    </citation>
    <scope>NUCLEOTIDE SEQUENCE [LARGE SCALE GENOMIC DNA]</scope>
    <source>
        <strain evidence="2">Gsoil 348</strain>
    </source>
</reference>
<evidence type="ECO:0000256" key="1">
    <source>
        <dbReference type="ARBA" id="ARBA00022801"/>
    </source>
</evidence>
<gene>
    <name evidence="2" type="ORF">OP10G_4057</name>
</gene>
<sequence length="627" mass="68850">MVPALLSILFGFFRGSDPVPVAAEPLPHAWEASESPLPLIPKPKHASLDFGKPVEVTNLFIFPVGRVRYWDLFKETVARRFVVTPPAKGAKPLSVDGGVSKLTMRPGGYTIKISGKRVSVLGEEDEGLRNGMYRLGRLVFAKGGKLWLPTGSMEDEPSVDFRGVQLFVGPEARHFQRRLWDRVLLPLGLNNVVLQCERTAWASTPIGASMEPMAKEELAGLFNDYRKRGIEPIPLIQSFGHMEWFFAGGKRLDLAVNQSEPYTIDPRKPGTKVALNALWDEAIALLQPKSVHFGCDEVDMNGMKPHDPALTTRLWQAQLPMLGEIAKRHGVKMMIWGDEALAPGEAPDATSGDDKENARLRRAAIPSGTIIADWHYKADPGPELFYPTLQLWRREGFTPIASTWYLPDNVRAFSLAATFEHAGTLQTTWAGYSSSEAAMVQNPEQFAAFVLSADYAWSGRDELPADLGYDPAAIFREMYYGAPAPVKGVSGASLTWDHDTQVAQVGPFRFRVGTPLTSATDNVLLLNKPATVHRALFAIDCLTVGKEGEPVAEILLTLSNGKRVTKTLKYGVDVRASGDRRMLPGSERSGGRSAVSLGLPESFKLMSITIRPLTSQVEAHVRGITLL</sequence>
<dbReference type="InterPro" id="IPR017853">
    <property type="entry name" value="GH"/>
</dbReference>
<dbReference type="eggNOG" id="COG3525">
    <property type="taxonomic scope" value="Bacteria"/>
</dbReference>
<proteinExistence type="predicted"/>
<dbReference type="InterPro" id="IPR029018">
    <property type="entry name" value="Hex-like_dom2"/>
</dbReference>
<dbReference type="SUPFAM" id="SSF51445">
    <property type="entry name" value="(Trans)glycosidases"/>
    <property type="match status" value="1"/>
</dbReference>
<dbReference type="GO" id="GO:0016787">
    <property type="term" value="F:hydrolase activity"/>
    <property type="evidence" value="ECO:0007669"/>
    <property type="project" value="UniProtKB-KW"/>
</dbReference>
<organism evidence="2 3">
    <name type="scientific">Fimbriimonas ginsengisoli Gsoil 348</name>
    <dbReference type="NCBI Taxonomy" id="661478"/>
    <lineage>
        <taxon>Bacteria</taxon>
        <taxon>Bacillati</taxon>
        <taxon>Armatimonadota</taxon>
        <taxon>Fimbriimonadia</taxon>
        <taxon>Fimbriimonadales</taxon>
        <taxon>Fimbriimonadaceae</taxon>
        <taxon>Fimbriimonas</taxon>
    </lineage>
</organism>
<protein>
    <submittedName>
        <fullName evidence="2">Glycoside hydrolase family protein</fullName>
    </submittedName>
</protein>
<dbReference type="HOGENOM" id="CLU_424971_0_0_0"/>
<dbReference type="GO" id="GO:0005975">
    <property type="term" value="P:carbohydrate metabolic process"/>
    <property type="evidence" value="ECO:0007669"/>
    <property type="project" value="UniProtKB-ARBA"/>
</dbReference>
<accession>A0A068NXB6</accession>
<name>A0A068NXB6_FIMGI</name>
<dbReference type="SUPFAM" id="SSF55545">
    <property type="entry name" value="beta-N-acetylhexosaminidase-like domain"/>
    <property type="match status" value="1"/>
</dbReference>
<dbReference type="RefSeq" id="WP_025228676.1">
    <property type="nucleotide sequence ID" value="NZ_CP007139.1"/>
</dbReference>
<evidence type="ECO:0000313" key="2">
    <source>
        <dbReference type="EMBL" id="AIE87425.1"/>
    </source>
</evidence>
<dbReference type="AlphaFoldDB" id="A0A068NXB6"/>
<dbReference type="EMBL" id="CP007139">
    <property type="protein sequence ID" value="AIE87425.1"/>
    <property type="molecule type" value="Genomic_DNA"/>
</dbReference>
<dbReference type="STRING" id="661478.OP10G_4057"/>
<evidence type="ECO:0000313" key="3">
    <source>
        <dbReference type="Proteomes" id="UP000027982"/>
    </source>
</evidence>